<dbReference type="GO" id="GO:0016020">
    <property type="term" value="C:membrane"/>
    <property type="evidence" value="ECO:0007669"/>
    <property type="project" value="UniProtKB-SubCell"/>
</dbReference>
<feature type="transmembrane region" description="Helical" evidence="8">
    <location>
        <begin position="149"/>
        <end position="171"/>
    </location>
</feature>
<evidence type="ECO:0000256" key="4">
    <source>
        <dbReference type="ARBA" id="ARBA00022679"/>
    </source>
</evidence>
<comment type="pathway">
    <text evidence="2">Secondary metabolite biosynthesis.</text>
</comment>
<dbReference type="EMBL" id="JAACJL010000045">
    <property type="protein sequence ID" value="KAF4613794.1"/>
    <property type="molecule type" value="Genomic_DNA"/>
</dbReference>
<evidence type="ECO:0000256" key="8">
    <source>
        <dbReference type="SAM" id="Phobius"/>
    </source>
</evidence>
<evidence type="ECO:0000256" key="6">
    <source>
        <dbReference type="ARBA" id="ARBA00022989"/>
    </source>
</evidence>
<protein>
    <recommendedName>
        <fullName evidence="9">Wax synthase domain-containing protein</fullName>
    </recommendedName>
</protein>
<dbReference type="GO" id="GO:0006629">
    <property type="term" value="P:lipid metabolic process"/>
    <property type="evidence" value="ECO:0007669"/>
    <property type="project" value="InterPro"/>
</dbReference>
<feature type="transmembrane region" description="Helical" evidence="8">
    <location>
        <begin position="201"/>
        <end position="228"/>
    </location>
</feature>
<comment type="similarity">
    <text evidence="3">Belongs to the wax synthase family.</text>
</comment>
<feature type="transmembrane region" description="Helical" evidence="8">
    <location>
        <begin position="240"/>
        <end position="257"/>
    </location>
</feature>
<reference evidence="10 11" key="1">
    <citation type="submission" date="2019-12" db="EMBL/GenBank/DDBJ databases">
        <authorList>
            <person name="Floudas D."/>
            <person name="Bentzer J."/>
            <person name="Ahren D."/>
            <person name="Johansson T."/>
            <person name="Persson P."/>
            <person name="Tunlid A."/>
        </authorList>
    </citation>
    <scope>NUCLEOTIDE SEQUENCE [LARGE SCALE GENOMIC DNA]</scope>
    <source>
        <strain evidence="10 11">CBS 102.39</strain>
    </source>
</reference>
<organism evidence="10 11">
    <name type="scientific">Agrocybe pediades</name>
    <dbReference type="NCBI Taxonomy" id="84607"/>
    <lineage>
        <taxon>Eukaryota</taxon>
        <taxon>Fungi</taxon>
        <taxon>Dikarya</taxon>
        <taxon>Basidiomycota</taxon>
        <taxon>Agaricomycotina</taxon>
        <taxon>Agaricomycetes</taxon>
        <taxon>Agaricomycetidae</taxon>
        <taxon>Agaricales</taxon>
        <taxon>Agaricineae</taxon>
        <taxon>Strophariaceae</taxon>
        <taxon>Agrocybe</taxon>
    </lineage>
</organism>
<evidence type="ECO:0000313" key="10">
    <source>
        <dbReference type="EMBL" id="KAF4613794.1"/>
    </source>
</evidence>
<evidence type="ECO:0000259" key="9">
    <source>
        <dbReference type="Pfam" id="PF13813"/>
    </source>
</evidence>
<feature type="domain" description="Wax synthase" evidence="9">
    <location>
        <begin position="240"/>
        <end position="310"/>
    </location>
</feature>
<dbReference type="InterPro" id="IPR032805">
    <property type="entry name" value="Wax_synthase_dom"/>
</dbReference>
<evidence type="ECO:0000256" key="7">
    <source>
        <dbReference type="ARBA" id="ARBA00023136"/>
    </source>
</evidence>
<name>A0A8H4QMV8_9AGAR</name>
<evidence type="ECO:0000256" key="3">
    <source>
        <dbReference type="ARBA" id="ARBA00007282"/>
    </source>
</evidence>
<feature type="transmembrane region" description="Helical" evidence="8">
    <location>
        <begin position="269"/>
        <end position="291"/>
    </location>
</feature>
<feature type="transmembrane region" description="Helical" evidence="8">
    <location>
        <begin position="311"/>
        <end position="331"/>
    </location>
</feature>
<feature type="transmembrane region" description="Helical" evidence="8">
    <location>
        <begin position="343"/>
        <end position="365"/>
    </location>
</feature>
<dbReference type="PANTHER" id="PTHR31595:SF57">
    <property type="entry name" value="OS04G0481900 PROTEIN"/>
    <property type="match status" value="1"/>
</dbReference>
<accession>A0A8H4QMV8</accession>
<proteinExistence type="inferred from homology"/>
<keyword evidence="6 8" id="KW-1133">Transmembrane helix</keyword>
<dbReference type="AlphaFoldDB" id="A0A8H4QMV8"/>
<sequence>MSWIPDPSTRLPLTANTFTYNILPPILLYYATAILVLLPRTLAIRIALWPLTLYAAFRASTTVDLAKGYPDEEYLVFMNHGLVLAMSVLVMLASIWTFESKPYTRTHPTGNVFLDAFDLSFNLRGIGWSWSQGLRVAKETKNTSSLPSFLLSTFFAFLFHFFLFDAFLVIVQSFQGLDSPYGASIFDHTLPPLQRYTRSSLICFFSGLVIYHAIVLIQQLVAFLSLLLLPNGPNNNPTTWPPLFLAPWFTTSLNEFWSTRWHQLFRNIFIAFGGAPFYAILGKFGAVFGAFLSSGILHWLGLWGMGRGTEFVRVAGYFLMMGVGTVLEFVFKLATGKRVGGFLGWMWSMLWILGWGNMLCDAWLVRGLAGSKFMPDAWRPALTLFKLIRSYVDM</sequence>
<comment type="subcellular location">
    <subcellularLocation>
        <location evidence="1">Membrane</location>
        <topology evidence="1">Multi-pass membrane protein</topology>
    </subcellularLocation>
</comment>
<keyword evidence="4" id="KW-0808">Transferase</keyword>
<dbReference type="Proteomes" id="UP000521872">
    <property type="component" value="Unassembled WGS sequence"/>
</dbReference>
<keyword evidence="5 8" id="KW-0812">Transmembrane</keyword>
<dbReference type="PANTHER" id="PTHR31595">
    <property type="entry name" value="LONG-CHAIN-ALCOHOL O-FATTY-ACYLTRANSFERASE 3-RELATED"/>
    <property type="match status" value="1"/>
</dbReference>
<dbReference type="InterPro" id="IPR044851">
    <property type="entry name" value="Wax_synthase"/>
</dbReference>
<gene>
    <name evidence="10" type="ORF">D9613_007725</name>
</gene>
<feature type="transmembrane region" description="Helical" evidence="8">
    <location>
        <begin position="74"/>
        <end position="98"/>
    </location>
</feature>
<evidence type="ECO:0000256" key="1">
    <source>
        <dbReference type="ARBA" id="ARBA00004141"/>
    </source>
</evidence>
<comment type="caution">
    <text evidence="10">The sequence shown here is derived from an EMBL/GenBank/DDBJ whole genome shotgun (WGS) entry which is preliminary data.</text>
</comment>
<evidence type="ECO:0000256" key="2">
    <source>
        <dbReference type="ARBA" id="ARBA00005179"/>
    </source>
</evidence>
<evidence type="ECO:0000313" key="11">
    <source>
        <dbReference type="Proteomes" id="UP000521872"/>
    </source>
</evidence>
<keyword evidence="11" id="KW-1185">Reference proteome</keyword>
<keyword evidence="7 8" id="KW-0472">Membrane</keyword>
<feature type="transmembrane region" description="Helical" evidence="8">
    <location>
        <begin position="20"/>
        <end position="38"/>
    </location>
</feature>
<dbReference type="Pfam" id="PF13813">
    <property type="entry name" value="MBOAT_2"/>
    <property type="match status" value="1"/>
</dbReference>
<evidence type="ECO:0000256" key="5">
    <source>
        <dbReference type="ARBA" id="ARBA00022692"/>
    </source>
</evidence>
<dbReference type="GO" id="GO:0008374">
    <property type="term" value="F:O-acyltransferase activity"/>
    <property type="evidence" value="ECO:0007669"/>
    <property type="project" value="InterPro"/>
</dbReference>